<protein>
    <submittedName>
        <fullName evidence="2">Chemotaxis protein CheR</fullName>
    </submittedName>
</protein>
<dbReference type="Gene3D" id="3.40.50.150">
    <property type="entry name" value="Vaccinia Virus protein VP39"/>
    <property type="match status" value="1"/>
</dbReference>
<dbReference type="KEGG" id="sva:SVA_1428"/>
<dbReference type="InterPro" id="IPR050903">
    <property type="entry name" value="Bact_Chemotaxis_MeTrfase"/>
</dbReference>
<evidence type="ECO:0000259" key="1">
    <source>
        <dbReference type="PROSITE" id="PS50123"/>
    </source>
</evidence>
<dbReference type="GO" id="GO:0008757">
    <property type="term" value="F:S-adenosylmethionine-dependent methyltransferase activity"/>
    <property type="evidence" value="ECO:0007669"/>
    <property type="project" value="InterPro"/>
</dbReference>
<proteinExistence type="predicted"/>
<dbReference type="PANTHER" id="PTHR24422">
    <property type="entry name" value="CHEMOTAXIS PROTEIN METHYLTRANSFERASE"/>
    <property type="match status" value="1"/>
</dbReference>
<dbReference type="AlphaFoldDB" id="A0A1B4V372"/>
<reference evidence="2 3" key="1">
    <citation type="submission" date="2015-08" db="EMBL/GenBank/DDBJ databases">
        <title>Complete genome sequence of Sulfurifustis variabilis.</title>
        <authorList>
            <person name="Miura A."/>
            <person name="Kojima H."/>
            <person name="Fukui M."/>
        </authorList>
    </citation>
    <scope>NUCLEOTIDE SEQUENCE [LARGE SCALE GENOMIC DNA]</scope>
    <source>
        <strain evidence="3">skN76</strain>
    </source>
</reference>
<dbReference type="InterPro" id="IPR022642">
    <property type="entry name" value="CheR_C"/>
</dbReference>
<dbReference type="SUPFAM" id="SSF53335">
    <property type="entry name" value="S-adenosyl-L-methionine-dependent methyltransferases"/>
    <property type="match status" value="1"/>
</dbReference>
<accession>A0A1B4V372</accession>
<keyword evidence="3" id="KW-1185">Reference proteome</keyword>
<feature type="domain" description="CheR-type methyltransferase" evidence="1">
    <location>
        <begin position="1"/>
        <end position="252"/>
    </location>
</feature>
<sequence>MRDEECVTFLQWALPRLHLRWPGFRRVRRQVCRRVDARMRALHLTDIDAYRAHLERRPDEWAILDGLCRITISVFYRDKAVFDFLADAVLPALSQQARERHEPSMRAWSIGCASGEEPYTLLLAWRLGRSVPMPGIGLDILATDVDATVLQRAATACYPSSSIKLLPPAWSAAAFDRIDGRYCLREPYRTGVRFERQDVRTALPDRRFDLILCRNLAFTYFDAALQRETLGRLLARLRPGGAFVIGRREALPEGSHLAAWRGDLGVYRLPP</sequence>
<dbReference type="PROSITE" id="PS50123">
    <property type="entry name" value="CHER"/>
    <property type="match status" value="1"/>
</dbReference>
<dbReference type="EMBL" id="AP014936">
    <property type="protein sequence ID" value="BAU47993.1"/>
    <property type="molecule type" value="Genomic_DNA"/>
</dbReference>
<dbReference type="Proteomes" id="UP000218899">
    <property type="component" value="Chromosome"/>
</dbReference>
<dbReference type="PRINTS" id="PR00996">
    <property type="entry name" value="CHERMTFRASE"/>
</dbReference>
<dbReference type="InterPro" id="IPR029063">
    <property type="entry name" value="SAM-dependent_MTases_sf"/>
</dbReference>
<name>A0A1B4V372_9GAMM</name>
<dbReference type="CDD" id="cd02440">
    <property type="entry name" value="AdoMet_MTases"/>
    <property type="match status" value="1"/>
</dbReference>
<dbReference type="InterPro" id="IPR000780">
    <property type="entry name" value="CheR_MeTrfase"/>
</dbReference>
<evidence type="ECO:0000313" key="3">
    <source>
        <dbReference type="Proteomes" id="UP000218899"/>
    </source>
</evidence>
<gene>
    <name evidence="2" type="ORF">SVA_1428</name>
</gene>
<dbReference type="Pfam" id="PF01739">
    <property type="entry name" value="CheR"/>
    <property type="match status" value="1"/>
</dbReference>
<dbReference type="OrthoDB" id="9816309at2"/>
<dbReference type="SMART" id="SM00138">
    <property type="entry name" value="MeTrc"/>
    <property type="match status" value="1"/>
</dbReference>
<organism evidence="2 3">
    <name type="scientific">Sulfurifustis variabilis</name>
    <dbReference type="NCBI Taxonomy" id="1675686"/>
    <lineage>
        <taxon>Bacteria</taxon>
        <taxon>Pseudomonadati</taxon>
        <taxon>Pseudomonadota</taxon>
        <taxon>Gammaproteobacteria</taxon>
        <taxon>Acidiferrobacterales</taxon>
        <taxon>Acidiferrobacteraceae</taxon>
        <taxon>Sulfurifustis</taxon>
    </lineage>
</organism>
<dbReference type="PANTHER" id="PTHR24422:SF10">
    <property type="entry name" value="CHEMOTAXIS PROTEIN METHYLTRANSFERASE 2"/>
    <property type="match status" value="1"/>
</dbReference>
<evidence type="ECO:0000313" key="2">
    <source>
        <dbReference type="EMBL" id="BAU47993.1"/>
    </source>
</evidence>